<proteinExistence type="predicted"/>
<evidence type="ECO:0000313" key="2">
    <source>
        <dbReference type="Proteomes" id="UP001279734"/>
    </source>
</evidence>
<reference evidence="1" key="1">
    <citation type="submission" date="2023-05" db="EMBL/GenBank/DDBJ databases">
        <title>Nepenthes gracilis genome sequencing.</title>
        <authorList>
            <person name="Fukushima K."/>
        </authorList>
    </citation>
    <scope>NUCLEOTIDE SEQUENCE</scope>
    <source>
        <strain evidence="1">SING2019-196</strain>
    </source>
</reference>
<dbReference type="EMBL" id="BSYO01000031">
    <property type="protein sequence ID" value="GMH26785.1"/>
    <property type="molecule type" value="Genomic_DNA"/>
</dbReference>
<evidence type="ECO:0000313" key="1">
    <source>
        <dbReference type="EMBL" id="GMH26785.1"/>
    </source>
</evidence>
<accession>A0AAD3TC16</accession>
<comment type="caution">
    <text evidence="1">The sequence shown here is derived from an EMBL/GenBank/DDBJ whole genome shotgun (WGS) entry which is preliminary data.</text>
</comment>
<sequence length="89" mass="9091">MNALVRASAIMSHALFLTPRPSGKACGSRWAAEVITFPMFSSPSTSKALTPQTLLPTATLSSAMSTCAVYGLQGPGNGGTGSLKPHCPP</sequence>
<protein>
    <submittedName>
        <fullName evidence="1">Uncharacterized protein</fullName>
    </submittedName>
</protein>
<keyword evidence="2" id="KW-1185">Reference proteome</keyword>
<dbReference type="Proteomes" id="UP001279734">
    <property type="component" value="Unassembled WGS sequence"/>
</dbReference>
<gene>
    <name evidence="1" type="ORF">Nepgr_028628</name>
</gene>
<organism evidence="1 2">
    <name type="scientific">Nepenthes gracilis</name>
    <name type="common">Slender pitcher plant</name>
    <dbReference type="NCBI Taxonomy" id="150966"/>
    <lineage>
        <taxon>Eukaryota</taxon>
        <taxon>Viridiplantae</taxon>
        <taxon>Streptophyta</taxon>
        <taxon>Embryophyta</taxon>
        <taxon>Tracheophyta</taxon>
        <taxon>Spermatophyta</taxon>
        <taxon>Magnoliopsida</taxon>
        <taxon>eudicotyledons</taxon>
        <taxon>Gunneridae</taxon>
        <taxon>Pentapetalae</taxon>
        <taxon>Caryophyllales</taxon>
        <taxon>Nepenthaceae</taxon>
        <taxon>Nepenthes</taxon>
    </lineage>
</organism>
<dbReference type="AlphaFoldDB" id="A0AAD3TC16"/>
<name>A0AAD3TC16_NEPGR</name>